<keyword evidence="12" id="KW-0251">Elongation factor</keyword>
<dbReference type="InterPro" id="IPR006359">
    <property type="entry name" value="Tscrpt_elong_fac_GreA"/>
</dbReference>
<sequence length="159" mass="17827">MSHSVPMTKESYEALQEELKRLIREERPRVIQDIAEARSHGDLSENAEYDAAKNRQAFIEGRIQELQGKLARAYVVDLTGMKPDKVVFGATVTLYDTASEEEVTYKIVGEEEADIKLGKISCTSPVGKALIGHKLDDSVKIKVPSGLTREYEIIDIKYL</sequence>
<evidence type="ECO:0000256" key="4">
    <source>
        <dbReference type="ARBA" id="ARBA00023125"/>
    </source>
</evidence>
<dbReference type="NCBIfam" id="NF001261">
    <property type="entry name" value="PRK00226.1-2"/>
    <property type="match status" value="1"/>
</dbReference>
<dbReference type="Proteomes" id="UP000057609">
    <property type="component" value="Chromosome"/>
</dbReference>
<dbReference type="PANTHER" id="PTHR30437">
    <property type="entry name" value="TRANSCRIPTION ELONGATION FACTOR GREA"/>
    <property type="match status" value="1"/>
</dbReference>
<dbReference type="KEGG" id="gpi:GPICK_09825"/>
<evidence type="ECO:0000256" key="1">
    <source>
        <dbReference type="ARBA" id="ARBA00008213"/>
    </source>
</evidence>
<dbReference type="STRING" id="345632.GPICK_09825"/>
<dbReference type="InterPro" id="IPR022691">
    <property type="entry name" value="Tscrpt_elong_fac_GreA/B_N"/>
</dbReference>
<evidence type="ECO:0000256" key="9">
    <source>
        <dbReference type="RuleBase" id="RU000556"/>
    </source>
</evidence>
<dbReference type="InterPro" id="IPR018151">
    <property type="entry name" value="TF_GreA/GreB_CS"/>
</dbReference>
<keyword evidence="12" id="KW-0648">Protein biosynthesis</keyword>
<evidence type="ECO:0000313" key="13">
    <source>
        <dbReference type="Proteomes" id="UP000057609"/>
    </source>
</evidence>
<protein>
    <recommendedName>
        <fullName evidence="2 8">Transcription elongation factor GreA</fullName>
    </recommendedName>
    <alternativeName>
        <fullName evidence="7 8">Transcript cleavage factor GreA</fullName>
    </alternativeName>
</protein>
<proteinExistence type="inferred from homology"/>
<comment type="function">
    <text evidence="6 8 9">Necessary for efficient RNA polymerase transcription elongation past template-encoded arresting sites. The arresting sites in DNA have the property of trapping a certain fraction of elongating RNA polymerases that pass through, resulting in locked ternary complexes. Cleavage of the nascent transcript by cleavage factors such as GreA or GreB allows the resumption of elongation from the new 3'terminus. GreA releases sequences of 2 to 3 nucleotides.</text>
</comment>
<keyword evidence="13" id="KW-1185">Reference proteome</keyword>
<dbReference type="PROSITE" id="PS00830">
    <property type="entry name" value="GREAB_2"/>
    <property type="match status" value="1"/>
</dbReference>
<dbReference type="SUPFAM" id="SSF46557">
    <property type="entry name" value="GreA transcript cleavage protein, N-terminal domain"/>
    <property type="match status" value="1"/>
</dbReference>
<comment type="similarity">
    <text evidence="1 8 9">Belongs to the GreA/GreB family.</text>
</comment>
<dbReference type="FunFam" id="3.10.50.30:FF:000001">
    <property type="entry name" value="Transcription elongation factor GreA"/>
    <property type="match status" value="1"/>
</dbReference>
<dbReference type="NCBIfam" id="NF001264">
    <property type="entry name" value="PRK00226.1-5"/>
    <property type="match status" value="1"/>
</dbReference>
<evidence type="ECO:0000313" key="12">
    <source>
        <dbReference type="EMBL" id="AJE03609.1"/>
    </source>
</evidence>
<evidence type="ECO:0000256" key="6">
    <source>
        <dbReference type="ARBA" id="ARBA00024916"/>
    </source>
</evidence>
<dbReference type="Gene3D" id="3.10.50.30">
    <property type="entry name" value="Transcription elongation factor, GreA/GreB, C-terminal domain"/>
    <property type="match status" value="1"/>
</dbReference>
<keyword evidence="5 8" id="KW-0804">Transcription</keyword>
<dbReference type="InterPro" id="IPR028624">
    <property type="entry name" value="Tscrpt_elong_fac_GreA/B"/>
</dbReference>
<dbReference type="GO" id="GO:0032784">
    <property type="term" value="P:regulation of DNA-templated transcription elongation"/>
    <property type="evidence" value="ECO:0007669"/>
    <property type="project" value="UniProtKB-UniRule"/>
</dbReference>
<dbReference type="GO" id="GO:0070063">
    <property type="term" value="F:RNA polymerase binding"/>
    <property type="evidence" value="ECO:0007669"/>
    <property type="project" value="InterPro"/>
</dbReference>
<dbReference type="PIRSF" id="PIRSF006092">
    <property type="entry name" value="GreA_GreB"/>
    <property type="match status" value="1"/>
</dbReference>
<dbReference type="NCBIfam" id="NF001263">
    <property type="entry name" value="PRK00226.1-4"/>
    <property type="match status" value="1"/>
</dbReference>
<keyword evidence="3 8" id="KW-0805">Transcription regulation</keyword>
<dbReference type="HAMAP" id="MF_00105">
    <property type="entry name" value="GreA_GreB"/>
    <property type="match status" value="1"/>
</dbReference>
<dbReference type="Gene3D" id="1.10.287.180">
    <property type="entry name" value="Transcription elongation factor, GreA/GreB, N-terminal domain"/>
    <property type="match status" value="1"/>
</dbReference>
<evidence type="ECO:0000259" key="11">
    <source>
        <dbReference type="Pfam" id="PF03449"/>
    </source>
</evidence>
<dbReference type="Pfam" id="PF01272">
    <property type="entry name" value="GreA_GreB"/>
    <property type="match status" value="1"/>
</dbReference>
<dbReference type="SUPFAM" id="SSF54534">
    <property type="entry name" value="FKBP-like"/>
    <property type="match status" value="1"/>
</dbReference>
<dbReference type="RefSeq" id="WP_039742691.1">
    <property type="nucleotide sequence ID" value="NZ_CP009788.1"/>
</dbReference>
<dbReference type="PROSITE" id="PS00829">
    <property type="entry name" value="GREAB_1"/>
    <property type="match status" value="1"/>
</dbReference>
<evidence type="ECO:0000259" key="10">
    <source>
        <dbReference type="Pfam" id="PF01272"/>
    </source>
</evidence>
<keyword evidence="4 8" id="KW-0238">DNA-binding</keyword>
<dbReference type="FunFam" id="1.10.287.180:FF:000001">
    <property type="entry name" value="Transcription elongation factor GreA"/>
    <property type="match status" value="1"/>
</dbReference>
<organism evidence="12 13">
    <name type="scientific">Geobacter pickeringii</name>
    <dbReference type="NCBI Taxonomy" id="345632"/>
    <lineage>
        <taxon>Bacteria</taxon>
        <taxon>Pseudomonadati</taxon>
        <taxon>Thermodesulfobacteriota</taxon>
        <taxon>Desulfuromonadia</taxon>
        <taxon>Geobacterales</taxon>
        <taxon>Geobacteraceae</taxon>
        <taxon>Geobacter</taxon>
    </lineage>
</organism>
<dbReference type="AlphaFoldDB" id="A0A0B5BEM4"/>
<dbReference type="InterPro" id="IPR036953">
    <property type="entry name" value="GreA/GreB_C_sf"/>
</dbReference>
<feature type="domain" description="Transcription elongation factor GreA/GreB C-terminal" evidence="10">
    <location>
        <begin position="83"/>
        <end position="158"/>
    </location>
</feature>
<dbReference type="GO" id="GO:0003677">
    <property type="term" value="F:DNA binding"/>
    <property type="evidence" value="ECO:0007669"/>
    <property type="project" value="UniProtKB-UniRule"/>
</dbReference>
<dbReference type="EMBL" id="CP009788">
    <property type="protein sequence ID" value="AJE03609.1"/>
    <property type="molecule type" value="Genomic_DNA"/>
</dbReference>
<gene>
    <name evidence="8" type="primary">greA</name>
    <name evidence="12" type="ORF">GPICK_09825</name>
</gene>
<dbReference type="NCBIfam" id="TIGR01462">
    <property type="entry name" value="greA"/>
    <property type="match status" value="1"/>
</dbReference>
<dbReference type="GO" id="GO:0003746">
    <property type="term" value="F:translation elongation factor activity"/>
    <property type="evidence" value="ECO:0007669"/>
    <property type="project" value="UniProtKB-KW"/>
</dbReference>
<feature type="domain" description="Transcription elongation factor GreA/GreB N-terminal" evidence="11">
    <location>
        <begin position="5"/>
        <end position="75"/>
    </location>
</feature>
<dbReference type="Pfam" id="PF03449">
    <property type="entry name" value="GreA_GreB_N"/>
    <property type="match status" value="1"/>
</dbReference>
<accession>A0A0B5BEM4</accession>
<reference evidence="12 13" key="1">
    <citation type="journal article" date="2015" name="Genome Announc.">
        <title>Complete Genome of Geobacter pickeringii G13T, a Metal-Reducing Isolate from Sedimentary Kaolin Deposits.</title>
        <authorList>
            <person name="Badalamenti J.P."/>
            <person name="Bond D.R."/>
        </authorList>
    </citation>
    <scope>NUCLEOTIDE SEQUENCE [LARGE SCALE GENOMIC DNA]</scope>
    <source>
        <strain evidence="12 13">G13</strain>
    </source>
</reference>
<dbReference type="HOGENOM" id="CLU_101379_2_0_7"/>
<name>A0A0B5BEM4_9BACT</name>
<dbReference type="GO" id="GO:0006354">
    <property type="term" value="P:DNA-templated transcription elongation"/>
    <property type="evidence" value="ECO:0007669"/>
    <property type="project" value="TreeGrafter"/>
</dbReference>
<dbReference type="OrthoDB" id="9808774at2"/>
<evidence type="ECO:0000256" key="8">
    <source>
        <dbReference type="HAMAP-Rule" id="MF_00105"/>
    </source>
</evidence>
<evidence type="ECO:0000256" key="2">
    <source>
        <dbReference type="ARBA" id="ARBA00013729"/>
    </source>
</evidence>
<evidence type="ECO:0000256" key="7">
    <source>
        <dbReference type="ARBA" id="ARBA00030776"/>
    </source>
</evidence>
<dbReference type="InterPro" id="IPR036805">
    <property type="entry name" value="Tscrpt_elong_fac_GreA/B_N_sf"/>
</dbReference>
<dbReference type="InterPro" id="IPR001437">
    <property type="entry name" value="Tscrpt_elong_fac_GreA/B_C"/>
</dbReference>
<evidence type="ECO:0000256" key="3">
    <source>
        <dbReference type="ARBA" id="ARBA00023015"/>
    </source>
</evidence>
<dbReference type="PANTHER" id="PTHR30437:SF4">
    <property type="entry name" value="TRANSCRIPTION ELONGATION FACTOR GREA"/>
    <property type="match status" value="1"/>
</dbReference>
<evidence type="ECO:0000256" key="5">
    <source>
        <dbReference type="ARBA" id="ARBA00023163"/>
    </source>
</evidence>
<dbReference type="InterPro" id="IPR023459">
    <property type="entry name" value="Tscrpt_elong_fac_GreA/B_fam"/>
</dbReference>